<dbReference type="Proteomes" id="UP001165283">
    <property type="component" value="Unassembled WGS sequence"/>
</dbReference>
<sequence length="190" mass="18820">MDPFGERTVEEFLAAVAARQSAPGGGAVCAVTAAGAAGLAAMSARYSSDEGAAALAGRADAERTAVLALADADAAAYGEVLAALRTPEAEPDRARRVRVALERAADVPLRIAECGARVGEIAVAVAAAGNPNLLGDVRAAVVLAEAAARAAAELVRINVELGGLDAAVAAAARDAVERAAVAARKVARAD</sequence>
<comment type="caution">
    <text evidence="2">The sequence shown here is derived from an EMBL/GenBank/DDBJ whole genome shotgun (WGS) entry which is preliminary data.</text>
</comment>
<gene>
    <name evidence="2" type="ORF">KDL28_19930</name>
</gene>
<dbReference type="RefSeq" id="WP_252440927.1">
    <property type="nucleotide sequence ID" value="NZ_JAGSOV010000041.1"/>
</dbReference>
<dbReference type="InterPro" id="IPR007044">
    <property type="entry name" value="Cyclodeamin/CycHdrlase"/>
</dbReference>
<evidence type="ECO:0000313" key="2">
    <source>
        <dbReference type="EMBL" id="MCO1657330.1"/>
    </source>
</evidence>
<evidence type="ECO:0000313" key="3">
    <source>
        <dbReference type="Proteomes" id="UP001165283"/>
    </source>
</evidence>
<dbReference type="Pfam" id="PF04961">
    <property type="entry name" value="FTCD_C"/>
    <property type="match status" value="1"/>
</dbReference>
<proteinExistence type="predicted"/>
<evidence type="ECO:0000259" key="1">
    <source>
        <dbReference type="Pfam" id="PF04961"/>
    </source>
</evidence>
<dbReference type="EMBL" id="JAGSOV010000041">
    <property type="protein sequence ID" value="MCO1657330.1"/>
    <property type="molecule type" value="Genomic_DNA"/>
</dbReference>
<organism evidence="2 3">
    <name type="scientific">Pseudonocardia humida</name>
    <dbReference type="NCBI Taxonomy" id="2800819"/>
    <lineage>
        <taxon>Bacteria</taxon>
        <taxon>Bacillati</taxon>
        <taxon>Actinomycetota</taxon>
        <taxon>Actinomycetes</taxon>
        <taxon>Pseudonocardiales</taxon>
        <taxon>Pseudonocardiaceae</taxon>
        <taxon>Pseudonocardia</taxon>
    </lineage>
</organism>
<dbReference type="InterPro" id="IPR036178">
    <property type="entry name" value="Formintransfe-cycloase-like_sf"/>
</dbReference>
<name>A0ABT1A2V5_9PSEU</name>
<reference evidence="2" key="1">
    <citation type="submission" date="2021-04" db="EMBL/GenBank/DDBJ databases">
        <title>Pseudonocardia sp. nov., isolated from sandy soil of mangrove forest.</title>
        <authorList>
            <person name="Zan Z."/>
            <person name="Huang R."/>
            <person name="Liu W."/>
        </authorList>
    </citation>
    <scope>NUCLEOTIDE SEQUENCE</scope>
    <source>
        <strain evidence="2">S2-4</strain>
    </source>
</reference>
<dbReference type="SUPFAM" id="SSF101262">
    <property type="entry name" value="Methenyltetrahydrofolate cyclohydrolase-like"/>
    <property type="match status" value="1"/>
</dbReference>
<dbReference type="Gene3D" id="1.20.120.680">
    <property type="entry name" value="Formiminotetrahydrofolate cyclodeaminase monomer, up-and-down helical bundle"/>
    <property type="match status" value="1"/>
</dbReference>
<feature type="domain" description="Cyclodeaminase/cyclohydrolase" evidence="1">
    <location>
        <begin position="8"/>
        <end position="174"/>
    </location>
</feature>
<protein>
    <submittedName>
        <fullName evidence="2">Cyclodeaminase/cyclohydrolase family protein</fullName>
    </submittedName>
</protein>
<accession>A0ABT1A2V5</accession>
<keyword evidence="3" id="KW-1185">Reference proteome</keyword>